<evidence type="ECO:0000313" key="3">
    <source>
        <dbReference type="EMBL" id="KAF9588144.1"/>
    </source>
</evidence>
<dbReference type="Proteomes" id="UP000631114">
    <property type="component" value="Unassembled WGS sequence"/>
</dbReference>
<evidence type="ECO:0000256" key="1">
    <source>
        <dbReference type="ARBA" id="ARBA00023315"/>
    </source>
</evidence>
<evidence type="ECO:0000259" key="2">
    <source>
        <dbReference type="Pfam" id="PF08392"/>
    </source>
</evidence>
<dbReference type="OrthoDB" id="1929806at2759"/>
<dbReference type="Pfam" id="PF08392">
    <property type="entry name" value="FAE1_CUT1_RppA"/>
    <property type="match status" value="1"/>
</dbReference>
<dbReference type="PANTHER" id="PTHR31561">
    <property type="entry name" value="3-KETOACYL-COA SYNTHASE"/>
    <property type="match status" value="1"/>
</dbReference>
<keyword evidence="1" id="KW-0808">Transferase</keyword>
<sequence>MEKSGLGQSTYLPRAMWGLPPNPCMAEARHEMETVIVLSYNLGGMGCSAGLISIDLAKHLLQEHPNTYALVVSTENITLNWYFGSKRSMLVSNCLFRMGAGAILLSNRPSDAKHAKYQLNHLVRTHKANEDRGYYCAFQEEDARKEKEAEAADGGWTVVGQHKGRKKTTDAKSGTTMGSVALAVVLEKMGKKKSNDVGLNFYKFQRKEAQRNVKTKP</sequence>
<comment type="caution">
    <text evidence="3">The sequence shown here is derived from an EMBL/GenBank/DDBJ whole genome shotgun (WGS) entry which is preliminary data.</text>
</comment>
<dbReference type="Gene3D" id="3.40.47.10">
    <property type="match status" value="1"/>
</dbReference>
<dbReference type="AlphaFoldDB" id="A0A835LDU2"/>
<dbReference type="GO" id="GO:0016020">
    <property type="term" value="C:membrane"/>
    <property type="evidence" value="ECO:0007669"/>
    <property type="project" value="InterPro"/>
</dbReference>
<dbReference type="InterPro" id="IPR012392">
    <property type="entry name" value="3-ktacl-CoA_syn"/>
</dbReference>
<dbReference type="InterPro" id="IPR013601">
    <property type="entry name" value="FAE1_typ3_polyketide_synth"/>
</dbReference>
<dbReference type="GO" id="GO:0006633">
    <property type="term" value="P:fatty acid biosynthetic process"/>
    <property type="evidence" value="ECO:0007669"/>
    <property type="project" value="InterPro"/>
</dbReference>
<feature type="domain" description="FAE" evidence="2">
    <location>
        <begin position="37"/>
        <end position="146"/>
    </location>
</feature>
<organism evidence="3 4">
    <name type="scientific">Coptis chinensis</name>
    <dbReference type="NCBI Taxonomy" id="261450"/>
    <lineage>
        <taxon>Eukaryota</taxon>
        <taxon>Viridiplantae</taxon>
        <taxon>Streptophyta</taxon>
        <taxon>Embryophyta</taxon>
        <taxon>Tracheophyta</taxon>
        <taxon>Spermatophyta</taxon>
        <taxon>Magnoliopsida</taxon>
        <taxon>Ranunculales</taxon>
        <taxon>Ranunculaceae</taxon>
        <taxon>Coptidoideae</taxon>
        <taxon>Coptis</taxon>
    </lineage>
</organism>
<proteinExistence type="predicted"/>
<reference evidence="3 4" key="1">
    <citation type="submission" date="2020-10" db="EMBL/GenBank/DDBJ databases">
        <title>The Coptis chinensis genome and diversification of protoberbering-type alkaloids.</title>
        <authorList>
            <person name="Wang B."/>
            <person name="Shu S."/>
            <person name="Song C."/>
            <person name="Liu Y."/>
        </authorList>
    </citation>
    <scope>NUCLEOTIDE SEQUENCE [LARGE SCALE GENOMIC DNA]</scope>
    <source>
        <strain evidence="3">HL-2020</strain>
        <tissue evidence="3">Leaf</tissue>
    </source>
</reference>
<protein>
    <recommendedName>
        <fullName evidence="2">FAE domain-containing protein</fullName>
    </recommendedName>
</protein>
<dbReference type="InterPro" id="IPR016039">
    <property type="entry name" value="Thiolase-like"/>
</dbReference>
<keyword evidence="4" id="KW-1185">Reference proteome</keyword>
<dbReference type="EMBL" id="JADFTS010000009">
    <property type="protein sequence ID" value="KAF9588144.1"/>
    <property type="molecule type" value="Genomic_DNA"/>
</dbReference>
<gene>
    <name evidence="3" type="ORF">IFM89_007620</name>
</gene>
<accession>A0A835LDU2</accession>
<dbReference type="GO" id="GO:0016747">
    <property type="term" value="F:acyltransferase activity, transferring groups other than amino-acyl groups"/>
    <property type="evidence" value="ECO:0007669"/>
    <property type="project" value="InterPro"/>
</dbReference>
<dbReference type="SUPFAM" id="SSF53901">
    <property type="entry name" value="Thiolase-like"/>
    <property type="match status" value="1"/>
</dbReference>
<name>A0A835LDU2_9MAGN</name>
<evidence type="ECO:0000313" key="4">
    <source>
        <dbReference type="Proteomes" id="UP000631114"/>
    </source>
</evidence>
<keyword evidence="1" id="KW-0012">Acyltransferase</keyword>